<comment type="caution">
    <text evidence="1">The sequence shown here is derived from an EMBL/GenBank/DDBJ whole genome shotgun (WGS) entry which is preliminary data.</text>
</comment>
<name>A0ABY2UJL5_9GAMM</name>
<evidence type="ECO:0000313" key="2">
    <source>
        <dbReference type="Proteomes" id="UP000306791"/>
    </source>
</evidence>
<protein>
    <submittedName>
        <fullName evidence="1">FMN-binding negative transcriptional regulator</fullName>
    </submittedName>
</protein>
<dbReference type="PANTHER" id="PTHR35802:SF1">
    <property type="entry name" value="PROTEASE SYNTHASE AND SPORULATION PROTEIN PAI 2"/>
    <property type="match status" value="1"/>
</dbReference>
<dbReference type="RefSeq" id="WP_138235112.1">
    <property type="nucleotide sequence ID" value="NZ_VANI01000007.1"/>
</dbReference>
<evidence type="ECO:0000313" key="1">
    <source>
        <dbReference type="EMBL" id="TLM78241.1"/>
    </source>
</evidence>
<dbReference type="InterPro" id="IPR012349">
    <property type="entry name" value="Split_barrel_FMN-bd"/>
</dbReference>
<organism evidence="1 2">
    <name type="scientific">Microbulbifer harenosus</name>
    <dbReference type="NCBI Taxonomy" id="2576840"/>
    <lineage>
        <taxon>Bacteria</taxon>
        <taxon>Pseudomonadati</taxon>
        <taxon>Pseudomonadota</taxon>
        <taxon>Gammaproteobacteria</taxon>
        <taxon>Cellvibrionales</taxon>
        <taxon>Microbulbiferaceae</taxon>
        <taxon>Microbulbifer</taxon>
    </lineage>
</organism>
<proteinExistence type="predicted"/>
<sequence length="195" mass="22145">MYTPKHFAVSDHEELLRFVRNNAFGQLTSSCNNRPEASHLPFLVAQGGERLLCHLARQNPQLNTIDGQQVLVIFSGPHAYISPRWYTSPGVPTWNYQTVHVYGVARTFTDDERLMSLVNELSEKYEAGADAPWRPEYSPKLLRAIVGVEIEITEMQGTYKLSQNRPQQDRQQVVDALTAEGEIAMAQAMQRWNNA</sequence>
<dbReference type="Proteomes" id="UP000306791">
    <property type="component" value="Unassembled WGS sequence"/>
</dbReference>
<dbReference type="InterPro" id="IPR007396">
    <property type="entry name" value="TR_PAI2-type"/>
</dbReference>
<dbReference type="SUPFAM" id="SSF50475">
    <property type="entry name" value="FMN-binding split barrel"/>
    <property type="match status" value="1"/>
</dbReference>
<dbReference type="Gene3D" id="2.30.110.10">
    <property type="entry name" value="Electron Transport, Fmn-binding Protein, Chain A"/>
    <property type="match status" value="1"/>
</dbReference>
<gene>
    <name evidence="1" type="ORF">FDY93_07395</name>
</gene>
<dbReference type="PIRSF" id="PIRSF010372">
    <property type="entry name" value="PaiB"/>
    <property type="match status" value="1"/>
</dbReference>
<keyword evidence="2" id="KW-1185">Reference proteome</keyword>
<dbReference type="PANTHER" id="PTHR35802">
    <property type="entry name" value="PROTEASE SYNTHASE AND SPORULATION PROTEIN PAI 2"/>
    <property type="match status" value="1"/>
</dbReference>
<reference evidence="1 2" key="1">
    <citation type="submission" date="2019-05" db="EMBL/GenBank/DDBJ databases">
        <title>Microbulbifer harenosus sp. nov., an alginate-degrading bacterium isolated from coastal sand.</title>
        <authorList>
            <person name="Huang H."/>
            <person name="Mo K."/>
            <person name="Bao S."/>
        </authorList>
    </citation>
    <scope>NUCLEOTIDE SEQUENCE [LARGE SCALE GENOMIC DNA]</scope>
    <source>
        <strain evidence="1 2">HB161719</strain>
    </source>
</reference>
<dbReference type="EMBL" id="VANI01000007">
    <property type="protein sequence ID" value="TLM78241.1"/>
    <property type="molecule type" value="Genomic_DNA"/>
</dbReference>
<dbReference type="Pfam" id="PF04299">
    <property type="entry name" value="FMN_bind_2"/>
    <property type="match status" value="1"/>
</dbReference>
<dbReference type="PROSITE" id="PS51257">
    <property type="entry name" value="PROKAR_LIPOPROTEIN"/>
    <property type="match status" value="1"/>
</dbReference>
<accession>A0ABY2UJL5</accession>